<gene>
    <name evidence="2" type="ORF">HCN08_07700</name>
</gene>
<dbReference type="Proteomes" id="UP000734511">
    <property type="component" value="Unassembled WGS sequence"/>
</dbReference>
<reference evidence="2 3" key="1">
    <citation type="submission" date="2020-03" db="EMBL/GenBank/DDBJ databases">
        <title>WGS of actinomycetes isolated from Thailand.</title>
        <authorList>
            <person name="Thawai C."/>
        </authorList>
    </citation>
    <scope>NUCLEOTIDE SEQUENCE [LARGE SCALE GENOMIC DNA]</scope>
    <source>
        <strain evidence="2 3">PRB2-1</strain>
    </source>
</reference>
<comment type="caution">
    <text evidence="2">The sequence shown here is derived from an EMBL/GenBank/DDBJ whole genome shotgun (WGS) entry which is preliminary data.</text>
</comment>
<dbReference type="RefSeq" id="WP_167982156.1">
    <property type="nucleotide sequence ID" value="NZ_JAATEJ010000004.1"/>
</dbReference>
<organism evidence="2 3">
    <name type="scientific">Actinacidiphila epipremni</name>
    <dbReference type="NCBI Taxonomy" id="2053013"/>
    <lineage>
        <taxon>Bacteria</taxon>
        <taxon>Bacillati</taxon>
        <taxon>Actinomycetota</taxon>
        <taxon>Actinomycetes</taxon>
        <taxon>Kitasatosporales</taxon>
        <taxon>Streptomycetaceae</taxon>
        <taxon>Actinacidiphila</taxon>
    </lineage>
</organism>
<evidence type="ECO:0000313" key="2">
    <source>
        <dbReference type="EMBL" id="NJP43284.1"/>
    </source>
</evidence>
<proteinExistence type="predicted"/>
<feature type="domain" description="VWFA" evidence="1">
    <location>
        <begin position="32"/>
        <end position="238"/>
    </location>
</feature>
<name>A0ABX0ZM28_9ACTN</name>
<dbReference type="SMART" id="SM00327">
    <property type="entry name" value="VWA"/>
    <property type="match status" value="1"/>
</dbReference>
<sequence>MSVFDELASLFDEKADATDDIGLNEGTYQRRVVVIVIDVSGSMGYAENGKRPIDDLNSSIESWLPEVRSQGKGPLRGVEFAVVTFGGDGVRTVTGDLRCPPDRLHADGGAFVPAGELEIAPLTATGTTPMVAALEFALNLGDQRVQYLAGQGLQTGQVRMILFSDGGPNDDNLPAGAWRSTADLIRTRRKQRRLLFLAFGAPGADEHVLRELAPEKGYFPLSALDFNELLNLVLVATSADDPYAAVWEQARWGTDGQPSGESGAE</sequence>
<dbReference type="PROSITE" id="PS50234">
    <property type="entry name" value="VWFA"/>
    <property type="match status" value="1"/>
</dbReference>
<accession>A0ABX0ZM28</accession>
<protein>
    <submittedName>
        <fullName evidence="2">VWA domain-containing protein</fullName>
    </submittedName>
</protein>
<dbReference type="Gene3D" id="3.40.50.410">
    <property type="entry name" value="von Willebrand factor, type A domain"/>
    <property type="match status" value="1"/>
</dbReference>
<dbReference type="EMBL" id="JAATEJ010000004">
    <property type="protein sequence ID" value="NJP43284.1"/>
    <property type="molecule type" value="Genomic_DNA"/>
</dbReference>
<keyword evidence="3" id="KW-1185">Reference proteome</keyword>
<evidence type="ECO:0000259" key="1">
    <source>
        <dbReference type="PROSITE" id="PS50234"/>
    </source>
</evidence>
<dbReference type="InterPro" id="IPR036465">
    <property type="entry name" value="vWFA_dom_sf"/>
</dbReference>
<dbReference type="InterPro" id="IPR002035">
    <property type="entry name" value="VWF_A"/>
</dbReference>
<evidence type="ECO:0000313" key="3">
    <source>
        <dbReference type="Proteomes" id="UP000734511"/>
    </source>
</evidence>
<dbReference type="SUPFAM" id="SSF53300">
    <property type="entry name" value="vWA-like"/>
    <property type="match status" value="1"/>
</dbReference>